<dbReference type="InterPro" id="IPR005495">
    <property type="entry name" value="LptG/LptF_permease"/>
</dbReference>
<dbReference type="GO" id="GO:0055085">
    <property type="term" value="P:transmembrane transport"/>
    <property type="evidence" value="ECO:0007669"/>
    <property type="project" value="InterPro"/>
</dbReference>
<dbReference type="GO" id="GO:0015920">
    <property type="term" value="P:lipopolysaccharide transport"/>
    <property type="evidence" value="ECO:0007669"/>
    <property type="project" value="TreeGrafter"/>
</dbReference>
<reference evidence="7 8" key="1">
    <citation type="submission" date="2019-12" db="EMBL/GenBank/DDBJ databases">
        <title>Snethiella sp. nov. sp. isolated from sea sand.</title>
        <authorList>
            <person name="Kim J."/>
            <person name="Jeong S.E."/>
            <person name="Jung H.S."/>
            <person name="Jeon C.O."/>
        </authorList>
    </citation>
    <scope>NUCLEOTIDE SEQUENCE [LARGE SCALE GENOMIC DNA]</scope>
    <source>
        <strain evidence="7 8">DP05</strain>
    </source>
</reference>
<feature type="transmembrane region" description="Helical" evidence="6">
    <location>
        <begin position="339"/>
        <end position="361"/>
    </location>
</feature>
<accession>A0A6L8W912</accession>
<evidence type="ECO:0000256" key="6">
    <source>
        <dbReference type="SAM" id="Phobius"/>
    </source>
</evidence>
<feature type="transmembrane region" description="Helical" evidence="6">
    <location>
        <begin position="309"/>
        <end position="332"/>
    </location>
</feature>
<sequence>MLLPETLSLYLAKQYLKNVVIIFSVLMTIVFLADFIEALRRGGDREDITIVILLQMVLLRIPTLALKLLPFIALFGGMLTFFRLSKSSELTVIRATGVSVWQFLFPSLFISFLIGLVVLTVINPIAATMQSQNDRMEARYFETKTNLLTLSTNDLWLRQVDDKGLSVIHARGAINRGLDLTDVIIFKYDTNDEFIGRIDAEQARLHPGFWELDNVVITGPNKPAERHDKIELPTSLTVLQIQESFASPATLSFWDLPGFIETLELAGFSGDRHRLHWYSLMAGPILMLAMVLVAATFSLRTLRQGRTVLMVLGGITTGFVFYFMTDIIYALGLSGNLPIVFSAWIPAAAITLFGLAMMFHLEDG</sequence>
<keyword evidence="3 6" id="KW-0812">Transmembrane</keyword>
<comment type="caution">
    <text evidence="7">The sequence shown here is derived from an EMBL/GenBank/DDBJ whole genome shotgun (WGS) entry which is preliminary data.</text>
</comment>
<keyword evidence="2" id="KW-1003">Cell membrane</keyword>
<dbReference type="Proteomes" id="UP000476030">
    <property type="component" value="Unassembled WGS sequence"/>
</dbReference>
<protein>
    <submittedName>
        <fullName evidence="7">LPS export ABC transporter permease LptG</fullName>
    </submittedName>
</protein>
<name>A0A6L8W912_9PROT</name>
<dbReference type="EMBL" id="WTUW01000002">
    <property type="protein sequence ID" value="MZR30952.1"/>
    <property type="molecule type" value="Genomic_DNA"/>
</dbReference>
<evidence type="ECO:0000256" key="2">
    <source>
        <dbReference type="ARBA" id="ARBA00022475"/>
    </source>
</evidence>
<feature type="transmembrane region" description="Helical" evidence="6">
    <location>
        <begin position="15"/>
        <end position="36"/>
    </location>
</feature>
<evidence type="ECO:0000256" key="5">
    <source>
        <dbReference type="ARBA" id="ARBA00023136"/>
    </source>
</evidence>
<dbReference type="InterPro" id="IPR030923">
    <property type="entry name" value="LptG"/>
</dbReference>
<dbReference type="AlphaFoldDB" id="A0A6L8W912"/>
<proteinExistence type="predicted"/>
<dbReference type="NCBIfam" id="TIGR04408">
    <property type="entry name" value="LptG_lptG"/>
    <property type="match status" value="1"/>
</dbReference>
<evidence type="ECO:0000256" key="3">
    <source>
        <dbReference type="ARBA" id="ARBA00022692"/>
    </source>
</evidence>
<dbReference type="RefSeq" id="WP_161315491.1">
    <property type="nucleotide sequence ID" value="NZ_WTUW01000002.1"/>
</dbReference>
<feature type="transmembrane region" description="Helical" evidence="6">
    <location>
        <begin position="277"/>
        <end position="297"/>
    </location>
</feature>
<gene>
    <name evidence="7" type="primary">lptG</name>
    <name evidence="7" type="ORF">GQE98_09935</name>
</gene>
<evidence type="ECO:0000256" key="1">
    <source>
        <dbReference type="ARBA" id="ARBA00004651"/>
    </source>
</evidence>
<evidence type="ECO:0000313" key="7">
    <source>
        <dbReference type="EMBL" id="MZR30952.1"/>
    </source>
</evidence>
<keyword evidence="5 6" id="KW-0472">Membrane</keyword>
<comment type="subcellular location">
    <subcellularLocation>
        <location evidence="1">Cell membrane</location>
        <topology evidence="1">Multi-pass membrane protein</topology>
    </subcellularLocation>
</comment>
<keyword evidence="4 6" id="KW-1133">Transmembrane helix</keyword>
<keyword evidence="8" id="KW-1185">Reference proteome</keyword>
<feature type="transmembrane region" description="Helical" evidence="6">
    <location>
        <begin position="103"/>
        <end position="126"/>
    </location>
</feature>
<dbReference type="GO" id="GO:0043190">
    <property type="term" value="C:ATP-binding cassette (ABC) transporter complex"/>
    <property type="evidence" value="ECO:0007669"/>
    <property type="project" value="InterPro"/>
</dbReference>
<evidence type="ECO:0000256" key="4">
    <source>
        <dbReference type="ARBA" id="ARBA00022989"/>
    </source>
</evidence>
<dbReference type="PANTHER" id="PTHR33529:SF2">
    <property type="entry name" value="LIPOPOLYSACCHARIDE EXPORT SYSTEM PERMEASE PROTEIN LPTG"/>
    <property type="match status" value="1"/>
</dbReference>
<dbReference type="Pfam" id="PF03739">
    <property type="entry name" value="LptF_LptG"/>
    <property type="match status" value="1"/>
</dbReference>
<dbReference type="PANTHER" id="PTHR33529">
    <property type="entry name" value="SLR0882 PROTEIN-RELATED"/>
    <property type="match status" value="1"/>
</dbReference>
<organism evidence="7 8">
    <name type="scientific">Sneathiella litorea</name>
    <dbReference type="NCBI Taxonomy" id="2606216"/>
    <lineage>
        <taxon>Bacteria</taxon>
        <taxon>Pseudomonadati</taxon>
        <taxon>Pseudomonadota</taxon>
        <taxon>Alphaproteobacteria</taxon>
        <taxon>Sneathiellales</taxon>
        <taxon>Sneathiellaceae</taxon>
        <taxon>Sneathiella</taxon>
    </lineage>
</organism>
<evidence type="ECO:0000313" key="8">
    <source>
        <dbReference type="Proteomes" id="UP000476030"/>
    </source>
</evidence>
<feature type="transmembrane region" description="Helical" evidence="6">
    <location>
        <begin position="57"/>
        <end position="83"/>
    </location>
</feature>